<evidence type="ECO:0000256" key="4">
    <source>
        <dbReference type="ARBA" id="ARBA00022989"/>
    </source>
</evidence>
<evidence type="ECO:0000256" key="1">
    <source>
        <dbReference type="ARBA" id="ARBA00004141"/>
    </source>
</evidence>
<sequence length="395" mass="45173">MIQIIHQQFVTLSGYAGGIAPDYLKLIFVCLLSYPLAGILKRLPDVNPVAKNLFLIGTSLFYLLGVYDLWDGVRTVAISSVGAYLIAAFIKGPLMPWIGFVFIMGHMAISHIARQRRGDDSVVDITGVQMVLVMKLTAFCWNVWDGKFPDSELTPLQQDRAIREMPSLLDYAGYVLFFPSIMVGPAFDFSEYKKWLDTSMFDVEVLDKQGVIRKRRRIPRSGRPALRKAMVGLIWIGLYVKASSMFTVDFTLSDGFLGHNVIWRMVYVYFLMLGARFKYYGIWSLTEGACILAGLGYNGLDENKRIRWDRVNNIDAWTLETAQNSRALLEAWNKNTNKWLRNYVYLRVTPKGKKPGFRSSMATFVTSAFWHGFYPGYYREYANLLVEVYVTNGRF</sequence>
<dbReference type="AlphaFoldDB" id="A0AAV9VQG7"/>
<evidence type="ECO:0000256" key="2">
    <source>
        <dbReference type="ARBA" id="ARBA00022679"/>
    </source>
</evidence>
<dbReference type="Proteomes" id="UP001373714">
    <property type="component" value="Unassembled WGS sequence"/>
</dbReference>
<comment type="caution">
    <text evidence="8">The sequence shown here is derived from an EMBL/GenBank/DDBJ whole genome shotgun (WGS) entry which is preliminary data.</text>
</comment>
<organism evidence="8 9">
    <name type="scientific">Orbilia blumenaviensis</name>
    <dbReference type="NCBI Taxonomy" id="1796055"/>
    <lineage>
        <taxon>Eukaryota</taxon>
        <taxon>Fungi</taxon>
        <taxon>Dikarya</taxon>
        <taxon>Ascomycota</taxon>
        <taxon>Pezizomycotina</taxon>
        <taxon>Orbiliomycetes</taxon>
        <taxon>Orbiliales</taxon>
        <taxon>Orbiliaceae</taxon>
        <taxon>Orbilia</taxon>
    </lineage>
</organism>
<keyword evidence="3 7" id="KW-0812">Transmembrane</keyword>
<evidence type="ECO:0000256" key="6">
    <source>
        <dbReference type="ARBA" id="ARBA00023315"/>
    </source>
</evidence>
<dbReference type="PANTHER" id="PTHR13906">
    <property type="entry name" value="PORCUPINE"/>
    <property type="match status" value="1"/>
</dbReference>
<dbReference type="PANTHER" id="PTHR13906:SF4">
    <property type="entry name" value="LYSOPHOSPHOLIPID ACYLTRANSFERASE 6"/>
    <property type="match status" value="1"/>
</dbReference>
<feature type="transmembrane region" description="Helical" evidence="7">
    <location>
        <begin position="262"/>
        <end position="279"/>
    </location>
</feature>
<keyword evidence="2" id="KW-0808">Transferase</keyword>
<dbReference type="GO" id="GO:0046474">
    <property type="term" value="P:glycerophospholipid biosynthetic process"/>
    <property type="evidence" value="ECO:0007669"/>
    <property type="project" value="TreeGrafter"/>
</dbReference>
<evidence type="ECO:0000256" key="3">
    <source>
        <dbReference type="ARBA" id="ARBA00022692"/>
    </source>
</evidence>
<comment type="subcellular location">
    <subcellularLocation>
        <location evidence="1">Membrane</location>
        <topology evidence="1">Multi-pass membrane protein</topology>
    </subcellularLocation>
</comment>
<gene>
    <name evidence="8" type="primary">ALE1_1</name>
    <name evidence="8" type="ORF">TWF730_005746</name>
</gene>
<keyword evidence="9" id="KW-1185">Reference proteome</keyword>
<dbReference type="InterPro" id="IPR004299">
    <property type="entry name" value="MBOAT_fam"/>
</dbReference>
<dbReference type="GO" id="GO:0005783">
    <property type="term" value="C:endoplasmic reticulum"/>
    <property type="evidence" value="ECO:0007669"/>
    <property type="project" value="TreeGrafter"/>
</dbReference>
<dbReference type="GO" id="GO:0047184">
    <property type="term" value="F:1-acylglycerophosphocholine O-acyltransferase activity"/>
    <property type="evidence" value="ECO:0007669"/>
    <property type="project" value="TreeGrafter"/>
</dbReference>
<feature type="transmembrane region" description="Helical" evidence="7">
    <location>
        <begin position="82"/>
        <end position="109"/>
    </location>
</feature>
<evidence type="ECO:0000313" key="9">
    <source>
        <dbReference type="Proteomes" id="UP001373714"/>
    </source>
</evidence>
<feature type="transmembrane region" description="Helical" evidence="7">
    <location>
        <begin position="23"/>
        <end position="40"/>
    </location>
</feature>
<dbReference type="GO" id="GO:0016020">
    <property type="term" value="C:membrane"/>
    <property type="evidence" value="ECO:0007669"/>
    <property type="project" value="UniProtKB-SubCell"/>
</dbReference>
<keyword evidence="4 7" id="KW-1133">Transmembrane helix</keyword>
<dbReference type="InterPro" id="IPR049941">
    <property type="entry name" value="LPLAT_7/PORCN-like"/>
</dbReference>
<feature type="transmembrane region" description="Helical" evidence="7">
    <location>
        <begin position="52"/>
        <end position="70"/>
    </location>
</feature>
<feature type="transmembrane region" description="Helical" evidence="7">
    <location>
        <begin position="225"/>
        <end position="242"/>
    </location>
</feature>
<dbReference type="EMBL" id="JAVHNS010000002">
    <property type="protein sequence ID" value="KAK6362045.1"/>
    <property type="molecule type" value="Genomic_DNA"/>
</dbReference>
<proteinExistence type="predicted"/>
<evidence type="ECO:0000256" key="7">
    <source>
        <dbReference type="SAM" id="Phobius"/>
    </source>
</evidence>
<dbReference type="GO" id="GO:0030258">
    <property type="term" value="P:lipid modification"/>
    <property type="evidence" value="ECO:0007669"/>
    <property type="project" value="TreeGrafter"/>
</dbReference>
<name>A0AAV9VQG7_9PEZI</name>
<dbReference type="GO" id="GO:0003841">
    <property type="term" value="F:1-acylglycerol-3-phosphate O-acyltransferase activity"/>
    <property type="evidence" value="ECO:0007669"/>
    <property type="project" value="TreeGrafter"/>
</dbReference>
<protein>
    <submittedName>
        <fullName evidence="8">Lysophospholipid acyltransferase, variant 2</fullName>
    </submittedName>
</protein>
<keyword evidence="6 8" id="KW-0012">Acyltransferase</keyword>
<evidence type="ECO:0000313" key="8">
    <source>
        <dbReference type="EMBL" id="KAK6362045.1"/>
    </source>
</evidence>
<reference evidence="8 9" key="1">
    <citation type="submission" date="2019-10" db="EMBL/GenBank/DDBJ databases">
        <authorList>
            <person name="Palmer J.M."/>
        </authorList>
    </citation>
    <scope>NUCLEOTIDE SEQUENCE [LARGE SCALE GENOMIC DNA]</scope>
    <source>
        <strain evidence="8 9">TWF730</strain>
    </source>
</reference>
<accession>A0AAV9VQG7</accession>
<keyword evidence="5 7" id="KW-0472">Membrane</keyword>
<dbReference type="Pfam" id="PF03062">
    <property type="entry name" value="MBOAT"/>
    <property type="match status" value="1"/>
</dbReference>
<evidence type="ECO:0000256" key="5">
    <source>
        <dbReference type="ARBA" id="ARBA00023136"/>
    </source>
</evidence>